<accession>A0A1I2FUA2</accession>
<dbReference type="Proteomes" id="UP000199323">
    <property type="component" value="Unassembled WGS sequence"/>
</dbReference>
<proteinExistence type="predicted"/>
<dbReference type="PROSITE" id="PS51257">
    <property type="entry name" value="PROKAR_LIPOPROTEIN"/>
    <property type="match status" value="1"/>
</dbReference>
<dbReference type="OrthoDB" id="3212108at2"/>
<feature type="signal peptide" evidence="5">
    <location>
        <begin position="1"/>
        <end position="23"/>
    </location>
</feature>
<evidence type="ECO:0000256" key="2">
    <source>
        <dbReference type="ARBA" id="ARBA00022475"/>
    </source>
</evidence>
<dbReference type="STRING" id="380248.SAMN05216251_10884"/>
<dbReference type="GO" id="GO:0005886">
    <property type="term" value="C:plasma membrane"/>
    <property type="evidence" value="ECO:0007669"/>
    <property type="project" value="UniProtKB-SubCell"/>
</dbReference>
<dbReference type="Pfam" id="PF13624">
    <property type="entry name" value="SurA_N_3"/>
    <property type="match status" value="1"/>
</dbReference>
<gene>
    <name evidence="6" type="ORF">SAMN05216251_10884</name>
</gene>
<feature type="chain" id="PRO_5039640349" evidence="5">
    <location>
        <begin position="24"/>
        <end position="218"/>
    </location>
</feature>
<evidence type="ECO:0000256" key="5">
    <source>
        <dbReference type="SAM" id="SignalP"/>
    </source>
</evidence>
<protein>
    <submittedName>
        <fullName evidence="6">SurA N-terminal domain-containing protein</fullName>
    </submittedName>
</protein>
<evidence type="ECO:0000256" key="3">
    <source>
        <dbReference type="ARBA" id="ARBA00023136"/>
    </source>
</evidence>
<keyword evidence="5" id="KW-0732">Signal</keyword>
<name>A0A1I2FUA2_9ACTN</name>
<dbReference type="Gene3D" id="1.10.4030.10">
    <property type="entry name" value="Porin chaperone SurA, peptide-binding domain"/>
    <property type="match status" value="1"/>
</dbReference>
<dbReference type="PANTHER" id="PTHR47529">
    <property type="entry name" value="PEPTIDYL-PROLYL CIS-TRANS ISOMERASE D"/>
    <property type="match status" value="1"/>
</dbReference>
<evidence type="ECO:0000256" key="4">
    <source>
        <dbReference type="ARBA" id="ARBA00023186"/>
    </source>
</evidence>
<keyword evidence="7" id="KW-1185">Reference proteome</keyword>
<comment type="subcellular location">
    <subcellularLocation>
        <location evidence="1">Cell membrane</location>
    </subcellularLocation>
</comment>
<dbReference type="AlphaFoldDB" id="A0A1I2FUA2"/>
<reference evidence="6 7" key="1">
    <citation type="submission" date="2016-10" db="EMBL/GenBank/DDBJ databases">
        <authorList>
            <person name="de Groot N.N."/>
        </authorList>
    </citation>
    <scope>NUCLEOTIDE SEQUENCE [LARGE SCALE GENOMIC DNA]</scope>
    <source>
        <strain evidence="6 7">CGMCC 4.3510</strain>
    </source>
</reference>
<keyword evidence="2" id="KW-1003">Cell membrane</keyword>
<dbReference type="InterPro" id="IPR027304">
    <property type="entry name" value="Trigger_fact/SurA_dom_sf"/>
</dbReference>
<dbReference type="PANTHER" id="PTHR47529:SF1">
    <property type="entry name" value="PERIPLASMIC CHAPERONE PPID"/>
    <property type="match status" value="1"/>
</dbReference>
<organism evidence="6 7">
    <name type="scientific">Actinacidiphila alni</name>
    <dbReference type="NCBI Taxonomy" id="380248"/>
    <lineage>
        <taxon>Bacteria</taxon>
        <taxon>Bacillati</taxon>
        <taxon>Actinomycetota</taxon>
        <taxon>Actinomycetes</taxon>
        <taxon>Kitasatosporales</taxon>
        <taxon>Streptomycetaceae</taxon>
        <taxon>Actinacidiphila</taxon>
    </lineage>
</organism>
<evidence type="ECO:0000313" key="6">
    <source>
        <dbReference type="EMBL" id="SFF09002.1"/>
    </source>
</evidence>
<sequence>MVRRRTAVSIAAAALLAASPALTACGSGPAHPGAAAVVGDQKITVSTLQHQVNQVRDAQAKSPQAAQLTSQSGKLSRQTLTMLVQSEVIDKAAADAGVTVSDAEVQQMHAQALQQFQGDEAQFEQAVLEQAQVAPSGIDDYFRTTLQVNKLEQSLGYQPGSDTATEALVAALAKTSKSLGVHVNPRYGTWDVKQAVIGDTKEPWVVTKSASAVADPTA</sequence>
<dbReference type="RefSeq" id="WP_093714083.1">
    <property type="nucleotide sequence ID" value="NZ_FONG01000008.1"/>
</dbReference>
<keyword evidence="4" id="KW-0143">Chaperone</keyword>
<keyword evidence="3" id="KW-0472">Membrane</keyword>
<dbReference type="SUPFAM" id="SSF109998">
    <property type="entry name" value="Triger factor/SurA peptide-binding domain-like"/>
    <property type="match status" value="1"/>
</dbReference>
<evidence type="ECO:0000256" key="1">
    <source>
        <dbReference type="ARBA" id="ARBA00004236"/>
    </source>
</evidence>
<dbReference type="EMBL" id="FONG01000008">
    <property type="protein sequence ID" value="SFF09002.1"/>
    <property type="molecule type" value="Genomic_DNA"/>
</dbReference>
<dbReference type="InterPro" id="IPR052029">
    <property type="entry name" value="PpiD_chaperone"/>
</dbReference>
<evidence type="ECO:0000313" key="7">
    <source>
        <dbReference type="Proteomes" id="UP000199323"/>
    </source>
</evidence>